<feature type="signal peptide" evidence="1">
    <location>
        <begin position="1"/>
        <end position="23"/>
    </location>
</feature>
<name>A0A4P6P853_9GAMM</name>
<dbReference type="AlphaFoldDB" id="A0A4P6P853"/>
<dbReference type="GO" id="GO:0016491">
    <property type="term" value="F:oxidoreductase activity"/>
    <property type="evidence" value="ECO:0007669"/>
    <property type="project" value="InterPro"/>
</dbReference>
<dbReference type="CDD" id="cd02947">
    <property type="entry name" value="TRX_family"/>
    <property type="match status" value="1"/>
</dbReference>
<feature type="domain" description="Thioredoxin" evidence="2">
    <location>
        <begin position="10"/>
        <end position="165"/>
    </location>
</feature>
<dbReference type="Pfam" id="PF00578">
    <property type="entry name" value="AhpC-TSA"/>
    <property type="match status" value="1"/>
</dbReference>
<dbReference type="Gene3D" id="3.40.30.10">
    <property type="entry name" value="Glutaredoxin"/>
    <property type="match status" value="2"/>
</dbReference>
<keyword evidence="4" id="KW-1185">Reference proteome</keyword>
<sequence length="313" mass="35218">MMSRMICAVVIIASLMTVFTAKSTNLPDELLTMPIKLDSGEVVSLKTYQGNKPVYLKFWATWCQPCMQQMPHFQHATEQFADDLQVIAINLGLNDTAKDVAKVKQEFSLTMKMATDSKGDLAKAFNLIGTPYHLLFDRQMNLVHIGHKADKVLDNKLALITQDKPLALLASNTLSTDTAALKLVKDDGHQAIFFSATWCDWYLESVRPAVAKQCVLAMSAINDLSRQFDVIAWQGLVSRLWTGSAELAAFTKKYQQNYAVKIDENNDYFHHFQVMDIPSLLIVKDGKEIYRFTDFSDKAKIVEQLTQLVSGSH</sequence>
<accession>A0A4P6P853</accession>
<gene>
    <name evidence="3" type="ORF">EMK97_12345</name>
</gene>
<dbReference type="RefSeq" id="WP_130602608.1">
    <property type="nucleotide sequence ID" value="NZ_CP034759.1"/>
</dbReference>
<dbReference type="PROSITE" id="PS51352">
    <property type="entry name" value="THIOREDOXIN_2"/>
    <property type="match status" value="1"/>
</dbReference>
<dbReference type="PANTHER" id="PTHR42852">
    <property type="entry name" value="THIOL:DISULFIDE INTERCHANGE PROTEIN DSBE"/>
    <property type="match status" value="1"/>
</dbReference>
<evidence type="ECO:0000256" key="1">
    <source>
        <dbReference type="SAM" id="SignalP"/>
    </source>
</evidence>
<keyword evidence="1" id="KW-0732">Signal</keyword>
<feature type="chain" id="PRO_5020445068" evidence="1">
    <location>
        <begin position="24"/>
        <end position="313"/>
    </location>
</feature>
<dbReference type="CDD" id="cd02966">
    <property type="entry name" value="TlpA_like_family"/>
    <property type="match status" value="1"/>
</dbReference>
<dbReference type="InterPro" id="IPR000866">
    <property type="entry name" value="AhpC/TSA"/>
</dbReference>
<organism evidence="3 4">
    <name type="scientific">Litorilituus sediminis</name>
    <dbReference type="NCBI Taxonomy" id="718192"/>
    <lineage>
        <taxon>Bacteria</taxon>
        <taxon>Pseudomonadati</taxon>
        <taxon>Pseudomonadota</taxon>
        <taxon>Gammaproteobacteria</taxon>
        <taxon>Alteromonadales</taxon>
        <taxon>Colwelliaceae</taxon>
        <taxon>Litorilituus</taxon>
    </lineage>
</organism>
<reference evidence="3 4" key="1">
    <citation type="submission" date="2018-12" db="EMBL/GenBank/DDBJ databases">
        <title>Complete genome of Litorilituus sediminis.</title>
        <authorList>
            <person name="Liu A."/>
            <person name="Rong J."/>
        </authorList>
    </citation>
    <scope>NUCLEOTIDE SEQUENCE [LARGE SCALE GENOMIC DNA]</scope>
    <source>
        <strain evidence="3 4">JCM 17549</strain>
    </source>
</reference>
<evidence type="ECO:0000259" key="2">
    <source>
        <dbReference type="PROSITE" id="PS51352"/>
    </source>
</evidence>
<dbReference type="EMBL" id="CP034759">
    <property type="protein sequence ID" value="QBG36449.1"/>
    <property type="molecule type" value="Genomic_DNA"/>
</dbReference>
<dbReference type="InterPro" id="IPR036249">
    <property type="entry name" value="Thioredoxin-like_sf"/>
</dbReference>
<dbReference type="OrthoDB" id="9799347at2"/>
<dbReference type="InterPro" id="IPR013766">
    <property type="entry name" value="Thioredoxin_domain"/>
</dbReference>
<protein>
    <submittedName>
        <fullName evidence="3">Redoxin domain-containing protein</fullName>
    </submittedName>
</protein>
<dbReference type="GO" id="GO:0016209">
    <property type="term" value="F:antioxidant activity"/>
    <property type="evidence" value="ECO:0007669"/>
    <property type="project" value="InterPro"/>
</dbReference>
<dbReference type="PANTHER" id="PTHR42852:SF17">
    <property type="entry name" value="THIOREDOXIN-LIKE PROTEIN HI_1115"/>
    <property type="match status" value="1"/>
</dbReference>
<dbReference type="KEGG" id="lsd:EMK97_12345"/>
<dbReference type="InterPro" id="IPR050553">
    <property type="entry name" value="Thioredoxin_ResA/DsbE_sf"/>
</dbReference>
<dbReference type="SUPFAM" id="SSF52833">
    <property type="entry name" value="Thioredoxin-like"/>
    <property type="match status" value="2"/>
</dbReference>
<dbReference type="Proteomes" id="UP000290244">
    <property type="component" value="Chromosome"/>
</dbReference>
<proteinExistence type="predicted"/>
<evidence type="ECO:0000313" key="3">
    <source>
        <dbReference type="EMBL" id="QBG36449.1"/>
    </source>
</evidence>
<evidence type="ECO:0000313" key="4">
    <source>
        <dbReference type="Proteomes" id="UP000290244"/>
    </source>
</evidence>